<dbReference type="InterPro" id="IPR051109">
    <property type="entry name" value="MAM_complex_regulator"/>
</dbReference>
<dbReference type="Proteomes" id="UP000037460">
    <property type="component" value="Unassembled WGS sequence"/>
</dbReference>
<feature type="region of interest" description="Disordered" evidence="1">
    <location>
        <begin position="1"/>
        <end position="60"/>
    </location>
</feature>
<dbReference type="PROSITE" id="PS50106">
    <property type="entry name" value="PDZ"/>
    <property type="match status" value="2"/>
</dbReference>
<dbReference type="AlphaFoldDB" id="A0A0M0K3T4"/>
<gene>
    <name evidence="3" type="ORF">Ctob_007894</name>
</gene>
<feature type="compositionally biased region" description="Pro residues" evidence="1">
    <location>
        <begin position="1"/>
        <end position="13"/>
    </location>
</feature>
<dbReference type="InterPro" id="IPR010695">
    <property type="entry name" value="FAIM1"/>
</dbReference>
<evidence type="ECO:0000259" key="2">
    <source>
        <dbReference type="PROSITE" id="PS50106"/>
    </source>
</evidence>
<dbReference type="PANTHER" id="PTHR14063">
    <property type="entry name" value="PROTEIN LIN-7 HOMOLOG"/>
    <property type="match status" value="1"/>
</dbReference>
<feature type="domain" description="PDZ" evidence="2">
    <location>
        <begin position="288"/>
        <end position="375"/>
    </location>
</feature>
<accession>A0A0M0K3T4</accession>
<sequence>MSADLPTPPPAPLMPTLQMTGLSTANPAAPPTPHKNSGRRLSKSVMTADSSDSDGSKGWGLVPLPMNDGSGTARAVRVVQSTQIEDLNMISVKWVFNLPDHTGKEHMQQVELRHGRRSGIRKIYVNKELVARDKSIWKAISDSGSTHQFMIGPTNRNECAVTIYPKGSIMSGYQYQLEIDGRAIEKQTAVGQEPTVEGLDIGVRAIELPKSANGLGMTIRNNPLGPTGVVVWTVEPGKPADQIGIKIGDVILSIEDHLVNEIDKLAEYVGESQDVVHMEIAGTATSRVVIMQKMLPGADPEARTPIGLGLQTTSCGVGILVTEIDHGSAAAYSDLKIGDAVLSINDQVPSSPKDAVKLILEDKGQPVKFVIISSKEV</sequence>
<keyword evidence="4" id="KW-1185">Reference proteome</keyword>
<comment type="caution">
    <text evidence="3">The sequence shown here is derived from an EMBL/GenBank/DDBJ whole genome shotgun (WGS) entry which is preliminary data.</text>
</comment>
<reference evidence="4" key="1">
    <citation type="journal article" date="2015" name="PLoS Genet.">
        <title>Genome Sequence and Transcriptome Analyses of Chrysochromulina tobin: Metabolic Tools for Enhanced Algal Fitness in the Prominent Order Prymnesiales (Haptophyceae).</title>
        <authorList>
            <person name="Hovde B.T."/>
            <person name="Deodato C.R."/>
            <person name="Hunsperger H.M."/>
            <person name="Ryken S.A."/>
            <person name="Yost W."/>
            <person name="Jha R.K."/>
            <person name="Patterson J."/>
            <person name="Monnat R.J. Jr."/>
            <person name="Barlow S.B."/>
            <person name="Starkenburg S.R."/>
            <person name="Cattolico R.A."/>
        </authorList>
    </citation>
    <scope>NUCLEOTIDE SEQUENCE</scope>
    <source>
        <strain evidence="4">CCMP291</strain>
    </source>
</reference>
<dbReference type="InterPro" id="IPR001478">
    <property type="entry name" value="PDZ"/>
</dbReference>
<proteinExistence type="predicted"/>
<feature type="domain" description="PDZ" evidence="2">
    <location>
        <begin position="205"/>
        <end position="256"/>
    </location>
</feature>
<dbReference type="InterPro" id="IPR038513">
    <property type="entry name" value="FAIM1_dom_sf"/>
</dbReference>
<evidence type="ECO:0000256" key="1">
    <source>
        <dbReference type="SAM" id="MobiDB-lite"/>
    </source>
</evidence>
<name>A0A0M0K3T4_9EUKA</name>
<dbReference type="EMBL" id="JWZX01001512">
    <property type="protein sequence ID" value="KOO33470.1"/>
    <property type="molecule type" value="Genomic_DNA"/>
</dbReference>
<keyword evidence="3" id="KW-0645">Protease</keyword>
<dbReference type="GO" id="GO:0006508">
    <property type="term" value="P:proteolysis"/>
    <property type="evidence" value="ECO:0007669"/>
    <property type="project" value="UniProtKB-KW"/>
</dbReference>
<dbReference type="CDD" id="cd00136">
    <property type="entry name" value="PDZ_canonical"/>
    <property type="match status" value="2"/>
</dbReference>
<protein>
    <submittedName>
        <fullName evidence="3">Serine protease</fullName>
    </submittedName>
</protein>
<evidence type="ECO:0000313" key="3">
    <source>
        <dbReference type="EMBL" id="KOO33470.1"/>
    </source>
</evidence>
<dbReference type="Gene3D" id="2.30.42.10">
    <property type="match status" value="2"/>
</dbReference>
<dbReference type="GO" id="GO:0008233">
    <property type="term" value="F:peptidase activity"/>
    <property type="evidence" value="ECO:0007669"/>
    <property type="project" value="UniProtKB-KW"/>
</dbReference>
<organism evidence="3 4">
    <name type="scientific">Chrysochromulina tobinii</name>
    <dbReference type="NCBI Taxonomy" id="1460289"/>
    <lineage>
        <taxon>Eukaryota</taxon>
        <taxon>Haptista</taxon>
        <taxon>Haptophyta</taxon>
        <taxon>Prymnesiophyceae</taxon>
        <taxon>Prymnesiales</taxon>
        <taxon>Chrysochromulinaceae</taxon>
        <taxon>Chrysochromulina</taxon>
    </lineage>
</organism>
<evidence type="ECO:0000313" key="4">
    <source>
        <dbReference type="Proteomes" id="UP000037460"/>
    </source>
</evidence>
<dbReference type="Pfam" id="PF06905">
    <property type="entry name" value="FAIM1"/>
    <property type="match status" value="1"/>
</dbReference>
<dbReference type="SMART" id="SM00228">
    <property type="entry name" value="PDZ"/>
    <property type="match status" value="2"/>
</dbReference>
<dbReference type="Gene3D" id="2.40.128.180">
    <property type="match status" value="1"/>
</dbReference>
<dbReference type="Pfam" id="PF00595">
    <property type="entry name" value="PDZ"/>
    <property type="match status" value="2"/>
</dbReference>
<dbReference type="InterPro" id="IPR036034">
    <property type="entry name" value="PDZ_sf"/>
</dbReference>
<keyword evidence="3" id="KW-0378">Hydrolase</keyword>
<dbReference type="SUPFAM" id="SSF50156">
    <property type="entry name" value="PDZ domain-like"/>
    <property type="match status" value="2"/>
</dbReference>
<dbReference type="OrthoDB" id="7734647at2759"/>